<feature type="transmembrane region" description="Helical" evidence="1">
    <location>
        <begin position="97"/>
        <end position="114"/>
    </location>
</feature>
<evidence type="ECO:0000313" key="2">
    <source>
        <dbReference type="EMBL" id="MEI5992820.1"/>
    </source>
</evidence>
<dbReference type="Gene3D" id="1.10.1760.20">
    <property type="match status" value="1"/>
</dbReference>
<dbReference type="InterPro" id="IPR012651">
    <property type="entry name" value="Thia_Transptr_ThiT"/>
</dbReference>
<keyword evidence="4" id="KW-1185">Reference proteome</keyword>
<keyword evidence="1" id="KW-0472">Membrane</keyword>
<dbReference type="Proteomes" id="UP000195139">
    <property type="component" value="Unassembled WGS sequence"/>
</dbReference>
<protein>
    <recommendedName>
        <fullName evidence="5">Thiamin permease</fullName>
    </recommendedName>
</protein>
<name>A0A242C6E1_9ENTE</name>
<dbReference type="GO" id="GO:0015234">
    <property type="term" value="F:thiamine transmembrane transporter activity"/>
    <property type="evidence" value="ECO:0007669"/>
    <property type="project" value="InterPro"/>
</dbReference>
<keyword evidence="1" id="KW-0812">Transmembrane</keyword>
<evidence type="ECO:0000313" key="3">
    <source>
        <dbReference type="EMBL" id="OTO05470.1"/>
    </source>
</evidence>
<dbReference type="STRING" id="1834181.A5880_002643"/>
<proteinExistence type="predicted"/>
<evidence type="ECO:0008006" key="5">
    <source>
        <dbReference type="Google" id="ProtNLM"/>
    </source>
</evidence>
<reference evidence="3" key="1">
    <citation type="submission" date="2017-05" db="EMBL/GenBank/DDBJ databases">
        <title>The Genome Sequence of Enterococcus sp. 4G2_DIV0659.</title>
        <authorList>
            <consortium name="The Broad Institute Genomics Platform"/>
            <consortium name="The Broad Institute Genomic Center for Infectious Diseases"/>
            <person name="Earl A."/>
            <person name="Manson A."/>
            <person name="Schwartman J."/>
            <person name="Gilmore M."/>
            <person name="Abouelleil A."/>
            <person name="Cao P."/>
            <person name="Chapman S."/>
            <person name="Cusick C."/>
            <person name="Shea T."/>
            <person name="Young S."/>
            <person name="Neafsey D."/>
            <person name="Nusbaum C."/>
            <person name="Birren B."/>
        </authorList>
    </citation>
    <scope>NUCLEOTIDE SEQUENCE [LARGE SCALE GENOMIC DNA]</scope>
    <source>
        <strain evidence="3">4G2_DIV0659</strain>
    </source>
</reference>
<organism evidence="3">
    <name type="scientific">Candidatus Enterococcus mansonii</name>
    <dbReference type="NCBI Taxonomy" id="1834181"/>
    <lineage>
        <taxon>Bacteria</taxon>
        <taxon>Bacillati</taxon>
        <taxon>Bacillota</taxon>
        <taxon>Bacilli</taxon>
        <taxon>Lactobacillales</taxon>
        <taxon>Enterococcaceae</taxon>
        <taxon>Enterococcus</taxon>
    </lineage>
</organism>
<feature type="transmembrane region" description="Helical" evidence="1">
    <location>
        <begin position="134"/>
        <end position="157"/>
    </location>
</feature>
<feature type="transmembrane region" description="Helical" evidence="1">
    <location>
        <begin position="72"/>
        <end position="91"/>
    </location>
</feature>
<feature type="transmembrane region" description="Helical" evidence="1">
    <location>
        <begin position="169"/>
        <end position="194"/>
    </location>
</feature>
<dbReference type="GO" id="GO:0005886">
    <property type="term" value="C:plasma membrane"/>
    <property type="evidence" value="ECO:0007669"/>
    <property type="project" value="InterPro"/>
</dbReference>
<dbReference type="AlphaFoldDB" id="A0A242C6E1"/>
<accession>A0A242C6E1</accession>
<reference evidence="2 4" key="2">
    <citation type="submission" date="2018-07" db="EMBL/GenBank/DDBJ databases">
        <title>The Genome Sequence of Enterococcus sp. DIV0659b.</title>
        <authorList>
            <consortium name="The Broad Institute Genomics Platform"/>
            <consortium name="The Broad Institute Genomic Center for Infectious Diseases"/>
            <person name="Earl A."/>
            <person name="Manson A."/>
            <person name="Schwartman J."/>
            <person name="Gilmore M."/>
            <person name="Abouelleil A."/>
            <person name="Cao P."/>
            <person name="Chapman S."/>
            <person name="Cusick C."/>
            <person name="Shea T."/>
            <person name="Young S."/>
            <person name="Neafsey D."/>
            <person name="Nusbaum C."/>
            <person name="Birren B."/>
        </authorList>
    </citation>
    <scope>NUCLEOTIDE SEQUENCE [LARGE SCALE GENOMIC DNA]</scope>
    <source>
        <strain evidence="2 4">4G2_DIV0659</strain>
    </source>
</reference>
<sequence length="216" mass="23905">MLLLLLCELVVLQGGFFMHRKAELQIWIEGTIVAAIAMVLSFIPTNIGSSFSISLGMVPITLYALRRGTKAGFFSAFIWGLLHFPLAQVYYLTPIQVIIEYILAFGFAGFAGLYSGKLTQAIKNKEYAKSSRIIIYATCLGTLMRYFWHFIAGVVFWGSFALWGMNPWVFSFVMNGLSGGATAIVTSVVLVILLKINPNLFIPTSLRVISPNNEAE</sequence>
<feature type="transmembrane region" description="Helical" evidence="1">
    <location>
        <begin position="34"/>
        <end position="65"/>
    </location>
</feature>
<evidence type="ECO:0000256" key="1">
    <source>
        <dbReference type="SAM" id="Phobius"/>
    </source>
</evidence>
<dbReference type="EMBL" id="NGLE02000001">
    <property type="protein sequence ID" value="MEI5992820.1"/>
    <property type="molecule type" value="Genomic_DNA"/>
</dbReference>
<dbReference type="Pfam" id="PF09515">
    <property type="entry name" value="Thia_YuaJ"/>
    <property type="match status" value="1"/>
</dbReference>
<gene>
    <name evidence="2" type="ORF">A5880_000359</name>
    <name evidence="3" type="ORF">A5880_002643</name>
</gene>
<dbReference type="NCBIfam" id="TIGR02357">
    <property type="entry name" value="ECF_ThiT_YuaJ"/>
    <property type="match status" value="1"/>
</dbReference>
<evidence type="ECO:0000313" key="4">
    <source>
        <dbReference type="Proteomes" id="UP000195139"/>
    </source>
</evidence>
<keyword evidence="1" id="KW-1133">Transmembrane helix</keyword>
<comment type="caution">
    <text evidence="3">The sequence shown here is derived from an EMBL/GenBank/DDBJ whole genome shotgun (WGS) entry which is preliminary data.</text>
</comment>
<dbReference type="EMBL" id="NGLE01000004">
    <property type="protein sequence ID" value="OTO05470.1"/>
    <property type="molecule type" value="Genomic_DNA"/>
</dbReference>